<accession>A0A4Q7L562</accession>
<proteinExistence type="predicted"/>
<evidence type="ECO:0000313" key="2">
    <source>
        <dbReference type="Proteomes" id="UP000294257"/>
    </source>
</evidence>
<dbReference type="OrthoDB" id="511218at2"/>
<comment type="caution">
    <text evidence="1">The sequence shown here is derived from an EMBL/GenBank/DDBJ whole genome shotgun (WGS) entry which is preliminary data.</text>
</comment>
<name>A0A4Q7L562_9PSEU</name>
<keyword evidence="2" id="KW-1185">Reference proteome</keyword>
<protein>
    <submittedName>
        <fullName evidence="1">Uncharacterized protein</fullName>
    </submittedName>
</protein>
<sequence length="155" mass="16539">MATTGQIAPPPRNGEREAAWQLHVELATRITVVALPDDSGTLIEALRSVDAVSLRLAEIAGDYLVPGPTGEPDDVLSIIAEVGDTLDGFTLTWAGPLRAWHAVRAGQDMAGHERAWPDAVRMRSDLAAVQSRLTVLANRLADIGDFASLVRGEHA</sequence>
<dbReference type="RefSeq" id="WP_130342135.1">
    <property type="nucleotide sequence ID" value="NZ_SGWQ01000001.1"/>
</dbReference>
<evidence type="ECO:0000313" key="1">
    <source>
        <dbReference type="EMBL" id="RZS44455.1"/>
    </source>
</evidence>
<organism evidence="1 2">
    <name type="scientific">Herbihabitans rhizosphaerae</name>
    <dbReference type="NCBI Taxonomy" id="1872711"/>
    <lineage>
        <taxon>Bacteria</taxon>
        <taxon>Bacillati</taxon>
        <taxon>Actinomycetota</taxon>
        <taxon>Actinomycetes</taxon>
        <taxon>Pseudonocardiales</taxon>
        <taxon>Pseudonocardiaceae</taxon>
        <taxon>Herbihabitans</taxon>
    </lineage>
</organism>
<dbReference type="EMBL" id="SGWQ01000001">
    <property type="protein sequence ID" value="RZS44455.1"/>
    <property type="molecule type" value="Genomic_DNA"/>
</dbReference>
<reference evidence="1 2" key="1">
    <citation type="submission" date="2019-02" db="EMBL/GenBank/DDBJ databases">
        <title>Genomic Encyclopedia of Type Strains, Phase IV (KMG-IV): sequencing the most valuable type-strain genomes for metagenomic binning, comparative biology and taxonomic classification.</title>
        <authorList>
            <person name="Goeker M."/>
        </authorList>
    </citation>
    <scope>NUCLEOTIDE SEQUENCE [LARGE SCALE GENOMIC DNA]</scope>
    <source>
        <strain evidence="1 2">DSM 101727</strain>
    </source>
</reference>
<gene>
    <name evidence="1" type="ORF">EV193_101331</name>
</gene>
<dbReference type="AlphaFoldDB" id="A0A4Q7L562"/>
<dbReference type="Proteomes" id="UP000294257">
    <property type="component" value="Unassembled WGS sequence"/>
</dbReference>